<feature type="binding site" evidence="10">
    <location>
        <position position="426"/>
    </location>
    <ligand>
        <name>Mg(2+)</name>
        <dbReference type="ChEBI" id="CHEBI:18420"/>
    </ligand>
</feature>
<comment type="pathway">
    <text evidence="10 12">Carbohydrate metabolism; glyoxylate cycle; (S)-malate from isocitrate: step 2/2.</text>
</comment>
<evidence type="ECO:0000256" key="11">
    <source>
        <dbReference type="NCBIfam" id="TIGR01345"/>
    </source>
</evidence>
<evidence type="ECO:0000256" key="10">
    <source>
        <dbReference type="HAMAP-Rule" id="MF_00641"/>
    </source>
</evidence>
<sequence>MTETISVAGLEVEKPLYDFIAGAAQGAGMSVEDFWRAVAKIAEKHTGTNEALLQKREDLQSKIDAWYIENGPQGPAEQEKFLREIGYIVDEGPDFAIETTGVDPEIAEINGPQLVVPVKNARYALNAANARWGSLYDALYGTDVIPEEGGAEKGKGYNPKRGAKVIEFAKNFLDEHFPLTEGRHADVTRYTVQGGHLVADLPGGKAAFLEEPSKFRGYQGSDSDPATILLRNNGLHAELRIDRSHPVGKDDPSGLADIHLESAITTIMDCEDSVAAVDGEDKAEVYANYLGLLKGDLTTSFEKGGQTVSRGLNEDRVYKASDGSELVLKGRVLMLIRNVGHLMRTPAVRLPNGDEMFEGMLDACVTALLAKYDVGERKNSVHGSTYIVKPKMHGPEEVAFAIALFEDAEKAMGLPAKTLKIGIMDEERRTTVNLKECIRQAKDRVIFINTGFLDRTGDEIHTSMKAGPFMRKAEIKTAPFMIAYEAWNVDIGLACGFQGRAQIGKGMWAMPDLMADMLEQKIGHPKAGADCAWVPSPTGATLHALHYHAVDVDAVQEELRDRPRAKLSDILTVPLGDPKSWSDRQVQEELQNNCQGILGYVVRWVDHGVGCSKVPDYHDVGLMEDRATCRISSQHVANWLEHGIVTEDQVRETLKRMAIKVDGQNAGDPTYRNMAPDYDGSLAFRAASELIFEGAKQPSGYTEPILHRTRLELKRAR</sequence>
<protein>
    <recommendedName>
        <fullName evidence="10 11">Malate synthase G</fullName>
        <ecNumber evidence="10 11">2.3.3.9</ecNumber>
    </recommendedName>
</protein>
<dbReference type="InterPro" id="IPR048357">
    <property type="entry name" value="MSG_insertion"/>
</dbReference>
<keyword evidence="18" id="KW-0012">Acyltransferase</keyword>
<evidence type="ECO:0000256" key="8">
    <source>
        <dbReference type="ARBA" id="ARBA00023097"/>
    </source>
</evidence>
<evidence type="ECO:0000256" key="6">
    <source>
        <dbReference type="ARBA" id="ARBA00022723"/>
    </source>
</evidence>
<evidence type="ECO:0000259" key="16">
    <source>
        <dbReference type="Pfam" id="PF20658"/>
    </source>
</evidence>
<feature type="active site" description="Proton donor" evidence="10">
    <location>
        <position position="625"/>
    </location>
</feature>
<dbReference type="InterPro" id="IPR001465">
    <property type="entry name" value="Malate_synthase_TIM"/>
</dbReference>
<gene>
    <name evidence="10" type="primary">glcB</name>
    <name evidence="18" type="ORF">ACFONP_01180</name>
</gene>
<dbReference type="GO" id="GO:0004474">
    <property type="term" value="F:malate synthase activity"/>
    <property type="evidence" value="ECO:0007669"/>
    <property type="project" value="UniProtKB-EC"/>
</dbReference>
<name>A0ABV7M8S5_9PROT</name>
<feature type="domain" description="Malate synthase N-terminal" evidence="15">
    <location>
        <begin position="25"/>
        <end position="67"/>
    </location>
</feature>
<feature type="binding site" evidence="10">
    <location>
        <position position="337"/>
    </location>
    <ligand>
        <name>glyoxylate</name>
        <dbReference type="ChEBI" id="CHEBI:36655"/>
    </ligand>
</feature>
<keyword evidence="4 10" id="KW-0816">Tricarboxylic acid cycle</keyword>
<dbReference type="Pfam" id="PF20659">
    <property type="entry name" value="MS_C"/>
    <property type="match status" value="1"/>
</dbReference>
<evidence type="ECO:0000313" key="18">
    <source>
        <dbReference type="EMBL" id="MFC3301342.1"/>
    </source>
</evidence>
<keyword evidence="7 10" id="KW-0460">Magnesium</keyword>
<evidence type="ECO:0000256" key="9">
    <source>
        <dbReference type="ARBA" id="ARBA00047918"/>
    </source>
</evidence>
<feature type="binding site" evidence="10">
    <location>
        <position position="426"/>
    </location>
    <ligand>
        <name>glyoxylate</name>
        <dbReference type="ChEBI" id="CHEBI:36655"/>
    </ligand>
</feature>
<dbReference type="InterPro" id="IPR011076">
    <property type="entry name" value="Malate_synth_sf"/>
</dbReference>
<accession>A0ABV7M8S5</accession>
<keyword evidence="8 10" id="KW-0558">Oxidation</keyword>
<comment type="caution">
    <text evidence="18">The sequence shown here is derived from an EMBL/GenBank/DDBJ whole genome shotgun (WGS) entry which is preliminary data.</text>
</comment>
<dbReference type="PANTHER" id="PTHR42739">
    <property type="entry name" value="MALATE SYNTHASE G"/>
    <property type="match status" value="1"/>
</dbReference>
<dbReference type="Pfam" id="PF20656">
    <property type="entry name" value="MS_N"/>
    <property type="match status" value="1"/>
</dbReference>
<feature type="binding site" evidence="10">
    <location>
        <position position="273"/>
    </location>
    <ligand>
        <name>acetyl-CoA</name>
        <dbReference type="ChEBI" id="CHEBI:57288"/>
    </ligand>
</feature>
<feature type="binding site" evidence="10">
    <location>
        <begin position="451"/>
        <end position="454"/>
    </location>
    <ligand>
        <name>glyoxylate</name>
        <dbReference type="ChEBI" id="CHEBI:36655"/>
    </ligand>
</feature>
<feature type="domain" description="Malate synthase C-terminal" evidence="17">
    <location>
        <begin position="585"/>
        <end position="687"/>
    </location>
</feature>
<evidence type="ECO:0000259" key="14">
    <source>
        <dbReference type="Pfam" id="PF01274"/>
    </source>
</evidence>
<feature type="binding site" evidence="10">
    <location>
        <position position="115"/>
    </location>
    <ligand>
        <name>acetyl-CoA</name>
        <dbReference type="ChEBI" id="CHEBI:57288"/>
    </ligand>
</feature>
<feature type="domain" description="Malate synthase G alpha-beta insertion" evidence="16">
    <location>
        <begin position="157"/>
        <end position="232"/>
    </location>
</feature>
<dbReference type="NCBIfam" id="NF002825">
    <property type="entry name" value="PRK02999.1"/>
    <property type="match status" value="1"/>
</dbReference>
<evidence type="ECO:0000256" key="13">
    <source>
        <dbReference type="SAM" id="Coils"/>
    </source>
</evidence>
<evidence type="ECO:0000256" key="12">
    <source>
        <dbReference type="RuleBase" id="RU003572"/>
    </source>
</evidence>
<feature type="binding site" evidence="10">
    <location>
        <position position="310"/>
    </location>
    <ligand>
        <name>acetyl-CoA</name>
        <dbReference type="ChEBI" id="CHEBI:57288"/>
    </ligand>
</feature>
<feature type="coiled-coil region" evidence="13">
    <location>
        <begin position="42"/>
        <end position="69"/>
    </location>
</feature>
<evidence type="ECO:0000256" key="1">
    <source>
        <dbReference type="ARBA" id="ARBA00001946"/>
    </source>
</evidence>
<evidence type="ECO:0000256" key="7">
    <source>
        <dbReference type="ARBA" id="ARBA00022842"/>
    </source>
</evidence>
<evidence type="ECO:0000256" key="4">
    <source>
        <dbReference type="ARBA" id="ARBA00022532"/>
    </source>
</evidence>
<evidence type="ECO:0000313" key="19">
    <source>
        <dbReference type="Proteomes" id="UP001595607"/>
    </source>
</evidence>
<evidence type="ECO:0000259" key="15">
    <source>
        <dbReference type="Pfam" id="PF20656"/>
    </source>
</evidence>
<keyword evidence="3 10" id="KW-0963">Cytoplasm</keyword>
<keyword evidence="2 10" id="KW-0329">Glyoxylate bypass</keyword>
<comment type="similarity">
    <text evidence="10 12">Belongs to the malate synthase family. GlcB subfamily.</text>
</comment>
<dbReference type="PANTHER" id="PTHR42739:SF1">
    <property type="entry name" value="MALATE SYNTHASE G"/>
    <property type="match status" value="1"/>
</dbReference>
<feature type="domain" description="Malate synthase TIM barrel" evidence="14">
    <location>
        <begin position="334"/>
        <end position="566"/>
    </location>
</feature>
<feature type="active site" description="Proton acceptor" evidence="10">
    <location>
        <position position="337"/>
    </location>
</feature>
<feature type="binding site" evidence="10">
    <location>
        <position position="454"/>
    </location>
    <ligand>
        <name>Mg(2+)</name>
        <dbReference type="ChEBI" id="CHEBI:18420"/>
    </ligand>
</feature>
<dbReference type="Pfam" id="PF01274">
    <property type="entry name" value="MS_TIM-barrel"/>
    <property type="match status" value="1"/>
</dbReference>
<dbReference type="Gene3D" id="1.20.1220.12">
    <property type="entry name" value="Malate synthase, domain III"/>
    <property type="match status" value="1"/>
</dbReference>
<proteinExistence type="inferred from homology"/>
<keyword evidence="6 10" id="KW-0479">Metal-binding</keyword>
<comment type="catalytic activity">
    <reaction evidence="9 10 12">
        <text>glyoxylate + acetyl-CoA + H2O = (S)-malate + CoA + H(+)</text>
        <dbReference type="Rhea" id="RHEA:18181"/>
        <dbReference type="ChEBI" id="CHEBI:15377"/>
        <dbReference type="ChEBI" id="CHEBI:15378"/>
        <dbReference type="ChEBI" id="CHEBI:15589"/>
        <dbReference type="ChEBI" id="CHEBI:36655"/>
        <dbReference type="ChEBI" id="CHEBI:57287"/>
        <dbReference type="ChEBI" id="CHEBI:57288"/>
        <dbReference type="EC" id="2.3.3.9"/>
    </reaction>
</comment>
<evidence type="ECO:0000256" key="5">
    <source>
        <dbReference type="ARBA" id="ARBA00022679"/>
    </source>
</evidence>
<comment type="cofactor">
    <cofactor evidence="1 10">
        <name>Mg(2+)</name>
        <dbReference type="ChEBI" id="CHEBI:18420"/>
    </cofactor>
</comment>
<comment type="subcellular location">
    <subcellularLocation>
        <location evidence="10 12">Cytoplasm</location>
    </subcellularLocation>
</comment>
<feature type="binding site" evidence="10">
    <location>
        <position position="535"/>
    </location>
    <ligand>
        <name>acetyl-CoA</name>
        <dbReference type="ChEBI" id="CHEBI:57288"/>
    </ligand>
</feature>
<dbReference type="Pfam" id="PF20658">
    <property type="entry name" value="MSG_insertion"/>
    <property type="match status" value="1"/>
</dbReference>
<dbReference type="EC" id="2.3.3.9" evidence="10 11"/>
<reference evidence="19" key="1">
    <citation type="journal article" date="2019" name="Int. J. Syst. Evol. Microbiol.">
        <title>The Global Catalogue of Microorganisms (GCM) 10K type strain sequencing project: providing services to taxonomists for standard genome sequencing and annotation.</title>
        <authorList>
            <consortium name="The Broad Institute Genomics Platform"/>
            <consortium name="The Broad Institute Genome Sequencing Center for Infectious Disease"/>
            <person name="Wu L."/>
            <person name="Ma J."/>
        </authorList>
    </citation>
    <scope>NUCLEOTIDE SEQUENCE [LARGE SCALE GENOMIC DNA]</scope>
    <source>
        <strain evidence="19">KCTC 22245</strain>
    </source>
</reference>
<keyword evidence="13" id="KW-0175">Coiled coil</keyword>
<dbReference type="InterPro" id="IPR048355">
    <property type="entry name" value="MS_C"/>
</dbReference>
<feature type="modified residue" description="Cysteine sulfenic acid (-SOH)" evidence="10">
    <location>
        <position position="611"/>
    </location>
</feature>
<dbReference type="InterPro" id="IPR044856">
    <property type="entry name" value="Malate_synth_C_sf"/>
</dbReference>
<keyword evidence="5 10" id="KW-0808">Transferase</keyword>
<evidence type="ECO:0000256" key="2">
    <source>
        <dbReference type="ARBA" id="ARBA00022435"/>
    </source>
</evidence>
<dbReference type="EMBL" id="JBHRVA010000002">
    <property type="protein sequence ID" value="MFC3301342.1"/>
    <property type="molecule type" value="Genomic_DNA"/>
</dbReference>
<comment type="subunit">
    <text evidence="10">Monomer.</text>
</comment>
<dbReference type="NCBIfam" id="TIGR01345">
    <property type="entry name" value="malate_syn_G"/>
    <property type="match status" value="1"/>
</dbReference>
<dbReference type="Proteomes" id="UP001595607">
    <property type="component" value="Unassembled WGS sequence"/>
</dbReference>
<dbReference type="InterPro" id="IPR048356">
    <property type="entry name" value="MS_N"/>
</dbReference>
<keyword evidence="19" id="KW-1185">Reference proteome</keyword>
<feature type="binding site" evidence="10">
    <location>
        <begin position="122"/>
        <end position="123"/>
    </location>
    <ligand>
        <name>acetyl-CoA</name>
        <dbReference type="ChEBI" id="CHEBI:57288"/>
    </ligand>
</feature>
<dbReference type="SUPFAM" id="SSF51645">
    <property type="entry name" value="Malate synthase G"/>
    <property type="match status" value="1"/>
</dbReference>
<comment type="caution">
    <text evidence="10">Lacks conserved residue(s) required for the propagation of feature annotation.</text>
</comment>
<dbReference type="InterPro" id="IPR006253">
    <property type="entry name" value="Malate_synthG"/>
</dbReference>
<organism evidence="18 19">
    <name type="scientific">Parvularcula lutaonensis</name>
    <dbReference type="NCBI Taxonomy" id="491923"/>
    <lineage>
        <taxon>Bacteria</taxon>
        <taxon>Pseudomonadati</taxon>
        <taxon>Pseudomonadota</taxon>
        <taxon>Alphaproteobacteria</taxon>
        <taxon>Parvularculales</taxon>
        <taxon>Parvularculaceae</taxon>
        <taxon>Parvularcula</taxon>
    </lineage>
</organism>
<comment type="function">
    <text evidence="10">Involved in the glycolate utilization. Catalyzes the condensation and subsequent hydrolysis of acetyl-coenzyme A (acetyl-CoA) and glyoxylate to form malate and CoA.</text>
</comment>
<dbReference type="InterPro" id="IPR046363">
    <property type="entry name" value="MS_N_TIM-barrel_dom"/>
</dbReference>
<evidence type="ECO:0000259" key="17">
    <source>
        <dbReference type="Pfam" id="PF20659"/>
    </source>
</evidence>
<dbReference type="RefSeq" id="WP_189572169.1">
    <property type="nucleotide sequence ID" value="NZ_BMXU01000001.1"/>
</dbReference>
<dbReference type="HAMAP" id="MF_00641">
    <property type="entry name" value="Malate_synth_G"/>
    <property type="match status" value="1"/>
</dbReference>
<evidence type="ECO:0000256" key="3">
    <source>
        <dbReference type="ARBA" id="ARBA00022490"/>
    </source>
</evidence>
<dbReference type="Gene3D" id="3.20.20.360">
    <property type="entry name" value="Malate synthase, domain 3"/>
    <property type="match status" value="2"/>
</dbReference>